<evidence type="ECO:0000256" key="5">
    <source>
        <dbReference type="ARBA" id="ARBA00078118"/>
    </source>
</evidence>
<dbReference type="InterPro" id="IPR036249">
    <property type="entry name" value="Thioredoxin-like_sf"/>
</dbReference>
<comment type="catalytic activity">
    <reaction evidence="4">
        <text>RX + glutathione = an S-substituted glutathione + a halide anion + H(+)</text>
        <dbReference type="Rhea" id="RHEA:16437"/>
        <dbReference type="ChEBI" id="CHEBI:15378"/>
        <dbReference type="ChEBI" id="CHEBI:16042"/>
        <dbReference type="ChEBI" id="CHEBI:17792"/>
        <dbReference type="ChEBI" id="CHEBI:57925"/>
        <dbReference type="ChEBI" id="CHEBI:90779"/>
        <dbReference type="EC" id="2.5.1.18"/>
    </reaction>
</comment>
<dbReference type="WBParaSite" id="ACRNAN_scaffold7237.g10595.t1">
    <property type="protein sequence ID" value="ACRNAN_scaffold7237.g10595.t1"/>
    <property type="gene ID" value="ACRNAN_scaffold7237.g10595"/>
</dbReference>
<dbReference type="InterPro" id="IPR004046">
    <property type="entry name" value="GST_C"/>
</dbReference>
<dbReference type="CDD" id="cd03192">
    <property type="entry name" value="GST_C_Sigma_like"/>
    <property type="match status" value="1"/>
</dbReference>
<dbReference type="PROSITE" id="PS50404">
    <property type="entry name" value="GST_NTER"/>
    <property type="match status" value="1"/>
</dbReference>
<dbReference type="GO" id="GO:0004364">
    <property type="term" value="F:glutathione transferase activity"/>
    <property type="evidence" value="ECO:0007669"/>
    <property type="project" value="UniProtKB-EC"/>
</dbReference>
<dbReference type="SUPFAM" id="SSF52833">
    <property type="entry name" value="Thioredoxin-like"/>
    <property type="match status" value="1"/>
</dbReference>
<organism evidence="8 9">
    <name type="scientific">Acrobeloides nanus</name>
    <dbReference type="NCBI Taxonomy" id="290746"/>
    <lineage>
        <taxon>Eukaryota</taxon>
        <taxon>Metazoa</taxon>
        <taxon>Ecdysozoa</taxon>
        <taxon>Nematoda</taxon>
        <taxon>Chromadorea</taxon>
        <taxon>Rhabditida</taxon>
        <taxon>Tylenchina</taxon>
        <taxon>Cephalobomorpha</taxon>
        <taxon>Cephaloboidea</taxon>
        <taxon>Cephalobidae</taxon>
        <taxon>Acrobeloides</taxon>
    </lineage>
</organism>
<proteinExistence type="inferred from homology"/>
<reference evidence="9" key="1">
    <citation type="submission" date="2022-11" db="UniProtKB">
        <authorList>
            <consortium name="WormBaseParasite"/>
        </authorList>
    </citation>
    <scope>IDENTIFICATION</scope>
</reference>
<dbReference type="InterPro" id="IPR004045">
    <property type="entry name" value="Glutathione_S-Trfase_N"/>
</dbReference>
<evidence type="ECO:0000313" key="8">
    <source>
        <dbReference type="Proteomes" id="UP000887540"/>
    </source>
</evidence>
<dbReference type="AlphaFoldDB" id="A0A914ECG4"/>
<protein>
    <recommendedName>
        <fullName evidence="1">glutathione transferase</fullName>
        <ecNumber evidence="1">2.5.1.18</ecNumber>
    </recommendedName>
    <alternativeName>
        <fullName evidence="5">GST class-sigma</fullName>
    </alternativeName>
</protein>
<dbReference type="CDD" id="cd03039">
    <property type="entry name" value="GST_N_Sigma_like"/>
    <property type="match status" value="1"/>
</dbReference>
<feature type="domain" description="GST C-terminal" evidence="7">
    <location>
        <begin position="51"/>
        <end position="175"/>
    </location>
</feature>
<dbReference type="InterPro" id="IPR036282">
    <property type="entry name" value="Glutathione-S-Trfase_C_sf"/>
</dbReference>
<dbReference type="InterPro" id="IPR050213">
    <property type="entry name" value="GST_superfamily"/>
</dbReference>
<dbReference type="Gene3D" id="1.20.1050.10">
    <property type="match status" value="1"/>
</dbReference>
<dbReference type="Pfam" id="PF14497">
    <property type="entry name" value="GST_C_3"/>
    <property type="match status" value="1"/>
</dbReference>
<evidence type="ECO:0000259" key="6">
    <source>
        <dbReference type="PROSITE" id="PS50404"/>
    </source>
</evidence>
<dbReference type="PANTHER" id="PTHR11571">
    <property type="entry name" value="GLUTATHIONE S-TRANSFERASE"/>
    <property type="match status" value="1"/>
</dbReference>
<evidence type="ECO:0000256" key="3">
    <source>
        <dbReference type="ARBA" id="ARBA00038317"/>
    </source>
</evidence>
<keyword evidence="8" id="KW-1185">Reference proteome</keyword>
<dbReference type="InterPro" id="IPR010987">
    <property type="entry name" value="Glutathione-S-Trfase_C-like"/>
</dbReference>
<evidence type="ECO:0000256" key="2">
    <source>
        <dbReference type="ARBA" id="ARBA00022679"/>
    </source>
</evidence>
<dbReference type="GO" id="GO:0006749">
    <property type="term" value="P:glutathione metabolic process"/>
    <property type="evidence" value="ECO:0007669"/>
    <property type="project" value="TreeGrafter"/>
</dbReference>
<dbReference type="GO" id="GO:0005737">
    <property type="term" value="C:cytoplasm"/>
    <property type="evidence" value="ECO:0007669"/>
    <property type="project" value="UniProtKB-ARBA"/>
</dbReference>
<dbReference type="FunFam" id="1.20.1050.10:FF:000031">
    <property type="entry name" value="Glutathione S-Transferase"/>
    <property type="match status" value="1"/>
</dbReference>
<dbReference type="SUPFAM" id="SSF47616">
    <property type="entry name" value="GST C-terminal domain-like"/>
    <property type="match status" value="1"/>
</dbReference>
<evidence type="ECO:0000256" key="4">
    <source>
        <dbReference type="ARBA" id="ARBA00047960"/>
    </source>
</evidence>
<dbReference type="PANTHER" id="PTHR11571:SF224">
    <property type="entry name" value="HEMATOPOIETIC PROSTAGLANDIN D SYNTHASE"/>
    <property type="match status" value="1"/>
</dbReference>
<comment type="similarity">
    <text evidence="3">Belongs to the GST superfamily. Sigma family.</text>
</comment>
<dbReference type="EC" id="2.5.1.18" evidence="1"/>
<feature type="domain" description="GST N-terminal" evidence="6">
    <location>
        <begin position="3"/>
        <end position="92"/>
    </location>
</feature>
<sequence>MAPEYKLNYFDLRGYGEAARLIFHYAGVPFEDRRFSHEEWPSIKPGLSGKDDWEAAQVDALSDAYKDFANTTRPYFMVLFGREQGDKEALYKDFAKAFDEMAKHIEKYLKDAGNGFLFAGGLTWADFIASEFHDTMNGLHPELFKDHPELLKHSEKVHSLPQLQDYLKSRPKTQN</sequence>
<dbReference type="PROSITE" id="PS50405">
    <property type="entry name" value="GST_CTER"/>
    <property type="match status" value="1"/>
</dbReference>
<evidence type="ECO:0000313" key="9">
    <source>
        <dbReference type="WBParaSite" id="ACRNAN_scaffold7237.g10595.t1"/>
    </source>
</evidence>
<dbReference type="Proteomes" id="UP000887540">
    <property type="component" value="Unplaced"/>
</dbReference>
<evidence type="ECO:0000259" key="7">
    <source>
        <dbReference type="PROSITE" id="PS50405"/>
    </source>
</evidence>
<name>A0A914ECG4_9BILA</name>
<keyword evidence="2" id="KW-0808">Transferase</keyword>
<accession>A0A914ECG4</accession>
<dbReference type="Gene3D" id="1.20.1050.130">
    <property type="match status" value="1"/>
</dbReference>
<evidence type="ECO:0000256" key="1">
    <source>
        <dbReference type="ARBA" id="ARBA00012452"/>
    </source>
</evidence>